<dbReference type="AlphaFoldDB" id="A0A5S4WI09"/>
<evidence type="ECO:0000313" key="1">
    <source>
        <dbReference type="EMBL" id="TYL75328.1"/>
    </source>
</evidence>
<dbReference type="RefSeq" id="WP_148755195.1">
    <property type="nucleotide sequence ID" value="NZ_VSSR01000066.1"/>
</dbReference>
<keyword evidence="2" id="KW-1185">Reference proteome</keyword>
<dbReference type="Proteomes" id="UP000324853">
    <property type="component" value="Unassembled WGS sequence"/>
</dbReference>
<proteinExistence type="predicted"/>
<name>A0A5S4WI09_9BRAD</name>
<comment type="caution">
    <text evidence="1">The sequence shown here is derived from an EMBL/GenBank/DDBJ whole genome shotgun (WGS) entry which is preliminary data.</text>
</comment>
<gene>
    <name evidence="1" type="ORF">FXB38_33335</name>
</gene>
<sequence length="95" mass="10475">MAINPASALAVNAPRLKPKMKISSPSLLFSMSHSYSTQLKVVFERIANLLVENGGVLRQAQADHGPIMAKLEPKRLAIVRIWTISNFDRGTAYVK</sequence>
<protein>
    <submittedName>
        <fullName evidence="1">Uncharacterized protein</fullName>
    </submittedName>
</protein>
<organism evidence="1 2">
    <name type="scientific">Bradyrhizobium cytisi</name>
    <dbReference type="NCBI Taxonomy" id="515489"/>
    <lineage>
        <taxon>Bacteria</taxon>
        <taxon>Pseudomonadati</taxon>
        <taxon>Pseudomonadota</taxon>
        <taxon>Alphaproteobacteria</taxon>
        <taxon>Hyphomicrobiales</taxon>
        <taxon>Nitrobacteraceae</taxon>
        <taxon>Bradyrhizobium</taxon>
    </lineage>
</organism>
<dbReference type="EMBL" id="VSSR01000066">
    <property type="protein sequence ID" value="TYL75328.1"/>
    <property type="molecule type" value="Genomic_DNA"/>
</dbReference>
<reference evidence="1 2" key="1">
    <citation type="submission" date="2019-08" db="EMBL/GenBank/DDBJ databases">
        <title>Bradyrhizobium hipponensis sp. nov., a rhizobium isolated from a Lupinus angustifolius root nodule in Tunisia.</title>
        <authorList>
            <person name="Off K."/>
            <person name="Rejili M."/>
            <person name="Mars M."/>
            <person name="Brachmann A."/>
            <person name="Marin M."/>
        </authorList>
    </citation>
    <scope>NUCLEOTIDE SEQUENCE [LARGE SCALE GENOMIC DNA]</scope>
    <source>
        <strain evidence="1 2">CTAW11</strain>
    </source>
</reference>
<accession>A0A5S4WI09</accession>
<evidence type="ECO:0000313" key="2">
    <source>
        <dbReference type="Proteomes" id="UP000324853"/>
    </source>
</evidence>